<keyword evidence="2" id="KW-1185">Reference proteome</keyword>
<proteinExistence type="predicted"/>
<accession>A0AC61MXR9</accession>
<protein>
    <submittedName>
        <fullName evidence="1">Uncharacterized protein</fullName>
    </submittedName>
</protein>
<sequence length="562" mass="63425">MKKSLVLLLILVLLAAVCGVSCGESLTEKIAGTWYENEEIVGGRLSETSRTGYTFAFNEDGTGKVTGQNTSGDTQDAEIKWQEEKNGITIELEINEKQYRYRLLPYKDMVLFNRGNYISILGKKLGEKSGIRYGSFAEYSCEPLEGTDEITDELLDTTVSILKTRMEQKGYEDANVERLGEDRIRIEVEGKQDDDAFTLADAQGNMEFLDPEGKVFMGREEIASVEYDNGMGSFNLLFTLTDEGRKIFAEETEKDVGKMISIRMDDEILVQATVSSAIPYGNVVLHNNTWERAKGMIAVLNTPVLPVKLSIVGNGSYSDVEFAEHEEDVGPVGDITVVLKMGDREMTQYELNQAIQKETEYAKAYAGMMNNAYMYPVGIQEQVIADIKKEWTLDAKVKELHLDQLTEEDMETVRREAQAYYDSILDYAKVYVKTDGLDEEGIDQAARDMMLEYGYTLESVTEEQTGKLINKKLRDYIINDVTVTDEEIRAERDKRAEAGRTGDELEESLIKETLLSAKQDKVYQETVEEWIQNAGIIDKLQTAENKTNLSLLDLVNIMTENK</sequence>
<gene>
    <name evidence="1" type="ORF">JYE49_02920</name>
</gene>
<dbReference type="Proteomes" id="UP000682782">
    <property type="component" value="Chromosome"/>
</dbReference>
<organism evidence="1 2">
    <name type="scientific">Aristaeella hokkaidonensis</name>
    <dbReference type="NCBI Taxonomy" id="3046382"/>
    <lineage>
        <taxon>Bacteria</taxon>
        <taxon>Bacillati</taxon>
        <taxon>Bacillota</taxon>
        <taxon>Clostridia</taxon>
        <taxon>Eubacteriales</taxon>
        <taxon>Aristaeellaceae</taxon>
        <taxon>Aristaeella</taxon>
    </lineage>
</organism>
<reference evidence="1" key="1">
    <citation type="submission" date="2021-01" db="EMBL/GenBank/DDBJ databases">
        <title>Complete genome sequence of Clostridiales bacterium R-7.</title>
        <authorList>
            <person name="Mahoney-Kurpe S.C."/>
            <person name="Palevich N."/>
            <person name="Koike S."/>
            <person name="Moon C.D."/>
            <person name="Attwood G.T."/>
        </authorList>
    </citation>
    <scope>NUCLEOTIDE SEQUENCE</scope>
    <source>
        <strain evidence="1">R-7</strain>
    </source>
</reference>
<name>A0AC61MXR9_9FIRM</name>
<evidence type="ECO:0000313" key="2">
    <source>
        <dbReference type="Proteomes" id="UP000682782"/>
    </source>
</evidence>
<evidence type="ECO:0000313" key="1">
    <source>
        <dbReference type="EMBL" id="QUC67672.1"/>
    </source>
</evidence>
<dbReference type="EMBL" id="CP068393">
    <property type="protein sequence ID" value="QUC67672.1"/>
    <property type="molecule type" value="Genomic_DNA"/>
</dbReference>